<dbReference type="EMBL" id="CM016762">
    <property type="protein sequence ID" value="TMS32481.1"/>
    <property type="molecule type" value="Genomic_DNA"/>
</dbReference>
<dbReference type="Proteomes" id="UP000298663">
    <property type="component" value="Chromosome X"/>
</dbReference>
<reference evidence="1 2" key="2">
    <citation type="journal article" date="2019" name="G3 (Bethesda)">
        <title>Hybrid Assembly of the Genome of the Entomopathogenic Nematode Steinernema carpocapsae Identifies the X-Chromosome.</title>
        <authorList>
            <person name="Serra L."/>
            <person name="Macchietto M."/>
            <person name="Macias-Munoz A."/>
            <person name="McGill C.J."/>
            <person name="Rodriguez I.M."/>
            <person name="Rodriguez B."/>
            <person name="Murad R."/>
            <person name="Mortazavi A."/>
        </authorList>
    </citation>
    <scope>NUCLEOTIDE SEQUENCE [LARGE SCALE GENOMIC DNA]</scope>
    <source>
        <strain evidence="1 2">ALL</strain>
    </source>
</reference>
<gene>
    <name evidence="1" type="ORF">L596_000311</name>
</gene>
<reference evidence="1 2" key="1">
    <citation type="journal article" date="2015" name="Genome Biol.">
        <title>Comparative genomics of Steinernema reveals deeply conserved gene regulatory networks.</title>
        <authorList>
            <person name="Dillman A.R."/>
            <person name="Macchietto M."/>
            <person name="Porter C.F."/>
            <person name="Rogers A."/>
            <person name="Williams B."/>
            <person name="Antoshechkin I."/>
            <person name="Lee M.M."/>
            <person name="Goodwin Z."/>
            <person name="Lu X."/>
            <person name="Lewis E.E."/>
            <person name="Goodrich-Blair H."/>
            <person name="Stock S.P."/>
            <person name="Adams B.J."/>
            <person name="Sternberg P.W."/>
            <person name="Mortazavi A."/>
        </authorList>
    </citation>
    <scope>NUCLEOTIDE SEQUENCE [LARGE SCALE GENOMIC DNA]</scope>
    <source>
        <strain evidence="1 2">ALL</strain>
    </source>
</reference>
<proteinExistence type="predicted"/>
<dbReference type="AlphaFoldDB" id="A0A4U8UIL6"/>
<dbReference type="EMBL" id="AZBU02000001">
    <property type="protein sequence ID" value="TMS32481.1"/>
    <property type="molecule type" value="Genomic_DNA"/>
</dbReference>
<keyword evidence="2" id="KW-1185">Reference proteome</keyword>
<protein>
    <submittedName>
        <fullName evidence="1">Uncharacterized protein</fullName>
    </submittedName>
</protein>
<organism evidence="1 2">
    <name type="scientific">Steinernema carpocapsae</name>
    <name type="common">Entomopathogenic nematode</name>
    <dbReference type="NCBI Taxonomy" id="34508"/>
    <lineage>
        <taxon>Eukaryota</taxon>
        <taxon>Metazoa</taxon>
        <taxon>Ecdysozoa</taxon>
        <taxon>Nematoda</taxon>
        <taxon>Chromadorea</taxon>
        <taxon>Rhabditida</taxon>
        <taxon>Tylenchina</taxon>
        <taxon>Panagrolaimomorpha</taxon>
        <taxon>Strongyloidoidea</taxon>
        <taxon>Steinernematidae</taxon>
        <taxon>Steinernema</taxon>
    </lineage>
</organism>
<evidence type="ECO:0000313" key="2">
    <source>
        <dbReference type="Proteomes" id="UP000298663"/>
    </source>
</evidence>
<comment type="caution">
    <text evidence="1">The sequence shown here is derived from an EMBL/GenBank/DDBJ whole genome shotgun (WGS) entry which is preliminary data.</text>
</comment>
<evidence type="ECO:0000313" key="1">
    <source>
        <dbReference type="EMBL" id="TMS32481.1"/>
    </source>
</evidence>
<name>A0A4U8UIL6_STECR</name>
<accession>A0A4U8UIL6</accession>
<sequence length="91" mass="10682">MTHVSVLPKILAQRKVTTQSSQAPAVVPDPILFRIAASVWNMYDRCIEWATGVRRFFRTLPFLNRFFSDYALQQDEEMLVYYQPVQELLND</sequence>